<gene>
    <name evidence="2" type="ORF">KK060_04720</name>
</gene>
<dbReference type="Gene3D" id="3.60.120.10">
    <property type="entry name" value="Anthranilate synthase"/>
    <property type="match status" value="1"/>
</dbReference>
<dbReference type="SUPFAM" id="SSF56322">
    <property type="entry name" value="ADC synthase"/>
    <property type="match status" value="1"/>
</dbReference>
<evidence type="ECO:0000259" key="1">
    <source>
        <dbReference type="Pfam" id="PF00425"/>
    </source>
</evidence>
<name>A0ABS5VRD2_9BACT</name>
<comment type="caution">
    <text evidence="2">The sequence shown here is derived from an EMBL/GenBank/DDBJ whole genome shotgun (WGS) entry which is preliminary data.</text>
</comment>
<accession>A0ABS5VRD2</accession>
<organism evidence="2 3">
    <name type="scientific">Chryseosolibacter indicus</name>
    <dbReference type="NCBI Taxonomy" id="2782351"/>
    <lineage>
        <taxon>Bacteria</taxon>
        <taxon>Pseudomonadati</taxon>
        <taxon>Bacteroidota</taxon>
        <taxon>Cytophagia</taxon>
        <taxon>Cytophagales</taxon>
        <taxon>Chryseotaleaceae</taxon>
        <taxon>Chryseosolibacter</taxon>
    </lineage>
</organism>
<evidence type="ECO:0000313" key="3">
    <source>
        <dbReference type="Proteomes" id="UP000772618"/>
    </source>
</evidence>
<keyword evidence="3" id="KW-1185">Reference proteome</keyword>
<reference evidence="2 3" key="1">
    <citation type="submission" date="2021-05" db="EMBL/GenBank/DDBJ databases">
        <title>A Polyphasic approach of four new species of the genus Ohtaekwangia: Ohtaekwangia histidinii sp. nov., Ohtaekwangia cretensis sp. nov., Ohtaekwangia indiensis sp. nov., Ohtaekwangia reichenbachii sp. nov. from diverse environment.</title>
        <authorList>
            <person name="Octaviana S."/>
        </authorList>
    </citation>
    <scope>NUCLEOTIDE SEQUENCE [LARGE SCALE GENOMIC DNA]</scope>
    <source>
        <strain evidence="2 3">PWU20</strain>
    </source>
</reference>
<dbReference type="Pfam" id="PF00425">
    <property type="entry name" value="Chorismate_bind"/>
    <property type="match status" value="1"/>
</dbReference>
<dbReference type="InterPro" id="IPR005801">
    <property type="entry name" value="ADC_synthase"/>
</dbReference>
<proteinExistence type="predicted"/>
<dbReference type="PANTHER" id="PTHR42839">
    <property type="entry name" value="ISOCHORISMATE SYNTHASE ENTC"/>
    <property type="match status" value="1"/>
</dbReference>
<sequence length="406" mass="45892">MDTTPPVFTLKRSSDTEILTTILNEASVNEFPFALWRLPNTTVKNLIISNQYQKLTEKPVIEELNTGFIFAPFDKKKEKIFLPADYFFRFENGQLKPPSTPLEISSNTWLENFKPAKDGINYKIASYNKQLSFQSVPLDYIELVRSGIAEIQNGSFEKVVPSRTKHVPLPDDFDIVKAFEKLCSAYPHALVSFVNIPSVGTWLGATPEVLVSVEDKTIFRTVALAGTQRYKEGMNLKSIAWTQKDIEEQALVELYIISCFKKIRLREYEEHGPKTSIAGNLIHLKSDFMVDMKATNFPQLGSIMLDLLHPTSAVCGMPLQPATDFIKQREGYDRSFYAGYLGPVNIDSNINIFVNLRCMQIFKTDAILYAGAGVTIDSIPELELEETEMKFNTLLNVVFQDAISSH</sequence>
<dbReference type="RefSeq" id="WP_254152539.1">
    <property type="nucleotide sequence ID" value="NZ_JAHESD010000006.1"/>
</dbReference>
<dbReference type="InterPro" id="IPR015890">
    <property type="entry name" value="Chorismate_C"/>
</dbReference>
<dbReference type="EMBL" id="JAHESD010000006">
    <property type="protein sequence ID" value="MBT1702571.1"/>
    <property type="molecule type" value="Genomic_DNA"/>
</dbReference>
<feature type="domain" description="Chorismate-utilising enzyme C-terminal" evidence="1">
    <location>
        <begin position="139"/>
        <end position="390"/>
    </location>
</feature>
<protein>
    <submittedName>
        <fullName evidence="2">Chorismate-binding protein</fullName>
    </submittedName>
</protein>
<dbReference type="PANTHER" id="PTHR42839:SF2">
    <property type="entry name" value="ISOCHORISMATE SYNTHASE ENTC"/>
    <property type="match status" value="1"/>
</dbReference>
<dbReference type="Proteomes" id="UP000772618">
    <property type="component" value="Unassembled WGS sequence"/>
</dbReference>
<evidence type="ECO:0000313" key="2">
    <source>
        <dbReference type="EMBL" id="MBT1702571.1"/>
    </source>
</evidence>